<name>A0AAU7NQF7_9GAMM</name>
<dbReference type="EMBL" id="CP157743">
    <property type="protein sequence ID" value="XBS18941.1"/>
    <property type="molecule type" value="Genomic_DNA"/>
</dbReference>
<sequence>MGARIVGVLNQKGGVGKTTISANLTHALARMGYKVTVIDLDPQGHLAVSLGMVAVDRAGIDEVMLGTADIDQQLLEVRENLNLIAAGPRLQEIEQLAAGGAARGGLLSRALRQSLHDQDFVFIDCPPSSGVLVANALFAADEILIPMSGDFLSLQGLAYLMGTIKRFEKALRKHYKTALLMSRYATTRRISREVLNTLQKHFPKQILATVIRESALLAECPSAGKTIHEYRPGSRSARDFRNLAQDFLENKVM</sequence>
<protein>
    <submittedName>
        <fullName evidence="3">ParA family protein</fullName>
    </submittedName>
</protein>
<evidence type="ECO:0000256" key="1">
    <source>
        <dbReference type="ARBA" id="ARBA00060876"/>
    </source>
</evidence>
<dbReference type="PIRSF" id="PIRSF009320">
    <property type="entry name" value="Nuc_binding_HP_1000"/>
    <property type="match status" value="1"/>
</dbReference>
<dbReference type="KEGG" id="mech:Q9L42_011190"/>
<organism evidence="3 4">
    <name type="scientific">Methylomarinum roseum</name>
    <dbReference type="NCBI Taxonomy" id="3067653"/>
    <lineage>
        <taxon>Bacteria</taxon>
        <taxon>Pseudomonadati</taxon>
        <taxon>Pseudomonadota</taxon>
        <taxon>Gammaproteobacteria</taxon>
        <taxon>Methylococcales</taxon>
        <taxon>Methylococcaceae</taxon>
        <taxon>Methylomarinum</taxon>
    </lineage>
</organism>
<dbReference type="Gene3D" id="3.40.50.300">
    <property type="entry name" value="P-loop containing nucleotide triphosphate hydrolases"/>
    <property type="match status" value="1"/>
</dbReference>
<evidence type="ECO:0000259" key="2">
    <source>
        <dbReference type="Pfam" id="PF13614"/>
    </source>
</evidence>
<gene>
    <name evidence="3" type="ORF">Q9L42_011190</name>
</gene>
<dbReference type="Pfam" id="PF13614">
    <property type="entry name" value="AAA_31"/>
    <property type="match status" value="1"/>
</dbReference>
<dbReference type="PANTHER" id="PTHR13696">
    <property type="entry name" value="P-LOOP CONTAINING NUCLEOSIDE TRIPHOSPHATE HYDROLASE"/>
    <property type="match status" value="1"/>
</dbReference>
<reference evidence="3 4" key="1">
    <citation type="journal article" date="2024" name="Microbiology">
        <title>Methylomarinum rosea sp. nov., a novel halophilic methanotrophic bacterium from the hypersaline Lake Elton.</title>
        <authorList>
            <person name="Suleimanov R.Z."/>
            <person name="Oshkin I.Y."/>
            <person name="Danilova O.V."/>
            <person name="Suzina N.E."/>
            <person name="Dedysh S.N."/>
        </authorList>
    </citation>
    <scope>NUCLEOTIDE SEQUENCE [LARGE SCALE GENOMIC DNA]</scope>
    <source>
        <strain evidence="3 4">Ch1-1</strain>
    </source>
</reference>
<dbReference type="InterPro" id="IPR050678">
    <property type="entry name" value="DNA_Partitioning_ATPase"/>
</dbReference>
<dbReference type="RefSeq" id="WP_305908322.1">
    <property type="nucleotide sequence ID" value="NZ_CP157743.1"/>
</dbReference>
<evidence type="ECO:0000313" key="3">
    <source>
        <dbReference type="EMBL" id="XBS18941.1"/>
    </source>
</evidence>
<dbReference type="CDD" id="cd02042">
    <property type="entry name" value="ParAB_family"/>
    <property type="match status" value="1"/>
</dbReference>
<evidence type="ECO:0000313" key="4">
    <source>
        <dbReference type="Proteomes" id="UP001225378"/>
    </source>
</evidence>
<dbReference type="PANTHER" id="PTHR13696:SF99">
    <property type="entry name" value="COBYRINIC ACID AC-DIAMIDE SYNTHASE"/>
    <property type="match status" value="1"/>
</dbReference>
<accession>A0AAU7NQF7</accession>
<feature type="domain" description="AAA" evidence="2">
    <location>
        <begin position="4"/>
        <end position="174"/>
    </location>
</feature>
<dbReference type="InterPro" id="IPR027417">
    <property type="entry name" value="P-loop_NTPase"/>
</dbReference>
<proteinExistence type="predicted"/>
<comment type="similarity">
    <text evidence="1">To B.subtilis soj.</text>
</comment>
<keyword evidence="4" id="KW-1185">Reference proteome</keyword>
<dbReference type="AlphaFoldDB" id="A0AAU7NQF7"/>
<dbReference type="FunFam" id="3.40.50.300:FF:000285">
    <property type="entry name" value="Sporulation initiation inhibitor Soj"/>
    <property type="match status" value="1"/>
</dbReference>
<dbReference type="Proteomes" id="UP001225378">
    <property type="component" value="Chromosome"/>
</dbReference>
<dbReference type="InterPro" id="IPR025669">
    <property type="entry name" value="AAA_dom"/>
</dbReference>
<dbReference type="SUPFAM" id="SSF52540">
    <property type="entry name" value="P-loop containing nucleoside triphosphate hydrolases"/>
    <property type="match status" value="1"/>
</dbReference>